<dbReference type="PANTHER" id="PTHR31852">
    <property type="entry name" value="LATE EMBRYOGENESIS ABUNDANT (LEA) HYDROXYPROLINE-RICH GLYCOPROTEIN FAMILY"/>
    <property type="match status" value="1"/>
</dbReference>
<dbReference type="Pfam" id="PF03168">
    <property type="entry name" value="LEA_2"/>
    <property type="match status" value="1"/>
</dbReference>
<sequence>MVDGEQHATYPLAPANGYSRSHEPESDSDDSRELRQKKRMKYLLYFVAFVIFQTGVIVVFTLTIMKVRTPKFRVQSATFDNFNVGTPTNPAFDLSMNARVSIKNANFGTFKYQNTTMNFFYRGNPVGQAAIPKSSVGWRSNKKINVAVKLSSANLPTPNSQLGTDLSIRLLPLTSQAELKGKVALTFIFKKKKATQMNCSMEVAVASQQLANIVCE</sequence>
<keyword evidence="2" id="KW-0472">Membrane</keyword>
<organism evidence="4 5">
    <name type="scientific">Coffea canephora</name>
    <name type="common">Robusta coffee</name>
    <dbReference type="NCBI Taxonomy" id="49390"/>
    <lineage>
        <taxon>Eukaryota</taxon>
        <taxon>Viridiplantae</taxon>
        <taxon>Streptophyta</taxon>
        <taxon>Embryophyta</taxon>
        <taxon>Tracheophyta</taxon>
        <taxon>Spermatophyta</taxon>
        <taxon>Magnoliopsida</taxon>
        <taxon>eudicotyledons</taxon>
        <taxon>Gunneridae</taxon>
        <taxon>Pentapetalae</taxon>
        <taxon>asterids</taxon>
        <taxon>lamiids</taxon>
        <taxon>Gentianales</taxon>
        <taxon>Rubiaceae</taxon>
        <taxon>Ixoroideae</taxon>
        <taxon>Gardenieae complex</taxon>
        <taxon>Bertiereae - Coffeeae clade</taxon>
        <taxon>Coffeeae</taxon>
        <taxon>Coffea</taxon>
    </lineage>
</organism>
<dbReference type="EMBL" id="HG740510">
    <property type="protein sequence ID" value="CDP20614.1"/>
    <property type="molecule type" value="Genomic_DNA"/>
</dbReference>
<dbReference type="InterPro" id="IPR004864">
    <property type="entry name" value="LEA_2"/>
</dbReference>
<dbReference type="InterPro" id="IPR055301">
    <property type="entry name" value="Lea14-like_2"/>
</dbReference>
<evidence type="ECO:0000313" key="5">
    <source>
        <dbReference type="Proteomes" id="UP000295252"/>
    </source>
</evidence>
<keyword evidence="2" id="KW-1133">Transmembrane helix</keyword>
<dbReference type="InParanoid" id="A0A068VJ45"/>
<gene>
    <name evidence="4" type="ORF">GSCOC_T00008215001</name>
</gene>
<dbReference type="PhylomeDB" id="A0A068VJ45"/>
<protein>
    <submittedName>
        <fullName evidence="4">DH200=94 genomic scaffold, scaffold_1426</fullName>
    </submittedName>
</protein>
<feature type="domain" description="Late embryogenesis abundant protein LEA-2 subgroup" evidence="3">
    <location>
        <begin position="100"/>
        <end position="200"/>
    </location>
</feature>
<evidence type="ECO:0000256" key="1">
    <source>
        <dbReference type="SAM" id="MobiDB-lite"/>
    </source>
</evidence>
<evidence type="ECO:0000259" key="3">
    <source>
        <dbReference type="Pfam" id="PF03168"/>
    </source>
</evidence>
<name>A0A068VJ45_COFCA</name>
<dbReference type="OMA" id="MAPANDH"/>
<evidence type="ECO:0000256" key="2">
    <source>
        <dbReference type="SAM" id="Phobius"/>
    </source>
</evidence>
<feature type="compositionally biased region" description="Basic and acidic residues" evidence="1">
    <location>
        <begin position="20"/>
        <end position="33"/>
    </location>
</feature>
<keyword evidence="5" id="KW-1185">Reference proteome</keyword>
<dbReference type="Proteomes" id="UP000295252">
    <property type="component" value="Unassembled WGS sequence"/>
</dbReference>
<dbReference type="Gene3D" id="2.60.40.1820">
    <property type="match status" value="1"/>
</dbReference>
<dbReference type="AlphaFoldDB" id="A0A068VJ45"/>
<accession>A0A068VJ45</accession>
<keyword evidence="2" id="KW-0812">Transmembrane</keyword>
<proteinExistence type="predicted"/>
<evidence type="ECO:0000313" key="4">
    <source>
        <dbReference type="EMBL" id="CDP20614.1"/>
    </source>
</evidence>
<reference evidence="5" key="1">
    <citation type="journal article" date="2014" name="Science">
        <title>The coffee genome provides insight into the convergent evolution of caffeine biosynthesis.</title>
        <authorList>
            <person name="Denoeud F."/>
            <person name="Carretero-Paulet L."/>
            <person name="Dereeper A."/>
            <person name="Droc G."/>
            <person name="Guyot R."/>
            <person name="Pietrella M."/>
            <person name="Zheng C."/>
            <person name="Alberti A."/>
            <person name="Anthony F."/>
            <person name="Aprea G."/>
            <person name="Aury J.M."/>
            <person name="Bento P."/>
            <person name="Bernard M."/>
            <person name="Bocs S."/>
            <person name="Campa C."/>
            <person name="Cenci A."/>
            <person name="Combes M.C."/>
            <person name="Crouzillat D."/>
            <person name="Da Silva C."/>
            <person name="Daddiego L."/>
            <person name="De Bellis F."/>
            <person name="Dussert S."/>
            <person name="Garsmeur O."/>
            <person name="Gayraud T."/>
            <person name="Guignon V."/>
            <person name="Jahn K."/>
            <person name="Jamilloux V."/>
            <person name="Joet T."/>
            <person name="Labadie K."/>
            <person name="Lan T."/>
            <person name="Leclercq J."/>
            <person name="Lepelley M."/>
            <person name="Leroy T."/>
            <person name="Li L.T."/>
            <person name="Librado P."/>
            <person name="Lopez L."/>
            <person name="Munoz A."/>
            <person name="Noel B."/>
            <person name="Pallavicini A."/>
            <person name="Perrotta G."/>
            <person name="Poncet V."/>
            <person name="Pot D."/>
            <person name="Priyono X."/>
            <person name="Rigoreau M."/>
            <person name="Rouard M."/>
            <person name="Rozas J."/>
            <person name="Tranchant-Dubreuil C."/>
            <person name="VanBuren R."/>
            <person name="Zhang Q."/>
            <person name="Andrade A.C."/>
            <person name="Argout X."/>
            <person name="Bertrand B."/>
            <person name="de Kochko A."/>
            <person name="Graziosi G."/>
            <person name="Henry R.J."/>
            <person name="Jayarama X."/>
            <person name="Ming R."/>
            <person name="Nagai C."/>
            <person name="Rounsley S."/>
            <person name="Sankoff D."/>
            <person name="Giuliano G."/>
            <person name="Albert V.A."/>
            <person name="Wincker P."/>
            <person name="Lashermes P."/>
        </authorList>
    </citation>
    <scope>NUCLEOTIDE SEQUENCE [LARGE SCALE GENOMIC DNA]</scope>
    <source>
        <strain evidence="5">cv. DH200-94</strain>
    </source>
</reference>
<dbReference type="Gramene" id="CDP20614">
    <property type="protein sequence ID" value="CDP20614"/>
    <property type="gene ID" value="GSCOC_T00008215001"/>
</dbReference>
<dbReference type="STRING" id="49390.A0A068VJ45"/>
<feature type="region of interest" description="Disordered" evidence="1">
    <location>
        <begin position="1"/>
        <end position="33"/>
    </location>
</feature>
<feature type="transmembrane region" description="Helical" evidence="2">
    <location>
        <begin position="42"/>
        <end position="65"/>
    </location>
</feature>
<dbReference type="OrthoDB" id="1894389at2759"/>